<keyword evidence="14" id="KW-1185">Reference proteome</keyword>
<dbReference type="GO" id="GO:0008270">
    <property type="term" value="F:zinc ion binding"/>
    <property type="evidence" value="ECO:0007669"/>
    <property type="project" value="UniProtKB-KW"/>
</dbReference>
<dbReference type="EMBL" id="KV453848">
    <property type="protein sequence ID" value="ODV87263.1"/>
    <property type="molecule type" value="Genomic_DNA"/>
</dbReference>
<dbReference type="OrthoDB" id="2687452at2759"/>
<evidence type="ECO:0000256" key="1">
    <source>
        <dbReference type="ARBA" id="ARBA00004123"/>
    </source>
</evidence>
<feature type="compositionally biased region" description="Low complexity" evidence="11">
    <location>
        <begin position="145"/>
        <end position="157"/>
    </location>
</feature>
<feature type="compositionally biased region" description="Low complexity" evidence="11">
    <location>
        <begin position="43"/>
        <end position="69"/>
    </location>
</feature>
<gene>
    <name evidence="13" type="ORF">CANARDRAFT_26678</name>
</gene>
<evidence type="ECO:0000256" key="2">
    <source>
        <dbReference type="ARBA" id="ARBA00022723"/>
    </source>
</evidence>
<keyword evidence="4 10" id="KW-0863">Zinc-finger</keyword>
<dbReference type="PANTHER" id="PTHR24408">
    <property type="entry name" value="ZINC FINGER PROTEIN"/>
    <property type="match status" value="1"/>
</dbReference>
<accession>A0A1E4T683</accession>
<organism evidence="13 14">
    <name type="scientific">[Candida] arabinofermentans NRRL YB-2248</name>
    <dbReference type="NCBI Taxonomy" id="983967"/>
    <lineage>
        <taxon>Eukaryota</taxon>
        <taxon>Fungi</taxon>
        <taxon>Dikarya</taxon>
        <taxon>Ascomycota</taxon>
        <taxon>Saccharomycotina</taxon>
        <taxon>Pichiomycetes</taxon>
        <taxon>Pichiales</taxon>
        <taxon>Pichiaceae</taxon>
        <taxon>Ogataea</taxon>
        <taxon>Ogataea/Candida clade</taxon>
    </lineage>
</organism>
<feature type="compositionally biased region" description="Low complexity" evidence="11">
    <location>
        <begin position="458"/>
        <end position="467"/>
    </location>
</feature>
<evidence type="ECO:0000256" key="5">
    <source>
        <dbReference type="ARBA" id="ARBA00022833"/>
    </source>
</evidence>
<feature type="compositionally biased region" description="Basic and acidic residues" evidence="11">
    <location>
        <begin position="436"/>
        <end position="446"/>
    </location>
</feature>
<dbReference type="STRING" id="983967.A0A1E4T683"/>
<feature type="region of interest" description="Disordered" evidence="11">
    <location>
        <begin position="1"/>
        <end position="83"/>
    </location>
</feature>
<keyword evidence="3" id="KW-0677">Repeat</keyword>
<dbReference type="GO" id="GO:0005634">
    <property type="term" value="C:nucleus"/>
    <property type="evidence" value="ECO:0007669"/>
    <property type="project" value="UniProtKB-SubCell"/>
</dbReference>
<evidence type="ECO:0000256" key="4">
    <source>
        <dbReference type="ARBA" id="ARBA00022771"/>
    </source>
</evidence>
<dbReference type="SMART" id="SM00355">
    <property type="entry name" value="ZnF_C2H2"/>
    <property type="match status" value="3"/>
</dbReference>
<feature type="compositionally biased region" description="Polar residues" evidence="11">
    <location>
        <begin position="70"/>
        <end position="83"/>
    </location>
</feature>
<dbReference type="InterPro" id="IPR036236">
    <property type="entry name" value="Znf_C2H2_sf"/>
</dbReference>
<dbReference type="GO" id="GO:0043565">
    <property type="term" value="F:sequence-specific DNA binding"/>
    <property type="evidence" value="ECO:0007669"/>
    <property type="project" value="TreeGrafter"/>
</dbReference>
<protein>
    <recommendedName>
        <fullName evidence="12">C2H2-type domain-containing protein</fullName>
    </recommendedName>
</protein>
<proteinExistence type="predicted"/>
<dbReference type="InterPro" id="IPR013087">
    <property type="entry name" value="Znf_C2H2_type"/>
</dbReference>
<keyword evidence="7" id="KW-0238">DNA-binding</keyword>
<evidence type="ECO:0000256" key="3">
    <source>
        <dbReference type="ARBA" id="ARBA00022737"/>
    </source>
</evidence>
<feature type="compositionally biased region" description="Low complexity" evidence="11">
    <location>
        <begin position="197"/>
        <end position="212"/>
    </location>
</feature>
<feature type="compositionally biased region" description="Basic residues" evidence="11">
    <location>
        <begin position="1"/>
        <end position="12"/>
    </location>
</feature>
<dbReference type="FunFam" id="3.30.160.60:FF:001228">
    <property type="entry name" value="Zinc finger protein 236"/>
    <property type="match status" value="1"/>
</dbReference>
<dbReference type="SUPFAM" id="SSF57667">
    <property type="entry name" value="beta-beta-alpha zinc fingers"/>
    <property type="match status" value="1"/>
</dbReference>
<feature type="region of interest" description="Disordered" evidence="11">
    <location>
        <begin position="118"/>
        <end position="157"/>
    </location>
</feature>
<dbReference type="AlphaFoldDB" id="A0A1E4T683"/>
<reference evidence="14" key="1">
    <citation type="submission" date="2016-04" db="EMBL/GenBank/DDBJ databases">
        <title>Comparative genomics of biotechnologically important yeasts.</title>
        <authorList>
            <consortium name="DOE Joint Genome Institute"/>
            <person name="Riley R."/>
            <person name="Haridas S."/>
            <person name="Wolfe K.H."/>
            <person name="Lopes M.R."/>
            <person name="Hittinger C.T."/>
            <person name="Goker M."/>
            <person name="Salamov A."/>
            <person name="Wisecaver J."/>
            <person name="Long T.M."/>
            <person name="Aerts A.L."/>
            <person name="Barry K."/>
            <person name="Choi C."/>
            <person name="Clum A."/>
            <person name="Coughlan A.Y."/>
            <person name="Deshpande S."/>
            <person name="Douglass A.P."/>
            <person name="Hanson S.J."/>
            <person name="Klenk H.-P."/>
            <person name="Labutti K."/>
            <person name="Lapidus A."/>
            <person name="Lindquist E."/>
            <person name="Lipzen A."/>
            <person name="Meier-Kolthoff J.P."/>
            <person name="Ohm R.A."/>
            <person name="Otillar R.P."/>
            <person name="Pangilinan J."/>
            <person name="Peng Y."/>
            <person name="Rokas A."/>
            <person name="Rosa C.A."/>
            <person name="Scheuner C."/>
            <person name="Sibirny A.A."/>
            <person name="Slot J.C."/>
            <person name="Stielow J.B."/>
            <person name="Sun H."/>
            <person name="Kurtzman C.P."/>
            <person name="Blackwell M."/>
            <person name="Grigoriev I.V."/>
            <person name="Jeffries T.W."/>
        </authorList>
    </citation>
    <scope>NUCLEOTIDE SEQUENCE [LARGE SCALE GENOMIC DNA]</scope>
    <source>
        <strain evidence="14">NRRL YB-2248</strain>
    </source>
</reference>
<evidence type="ECO:0000256" key="10">
    <source>
        <dbReference type="PROSITE-ProRule" id="PRU00042"/>
    </source>
</evidence>
<feature type="compositionally biased region" description="Low complexity" evidence="11">
    <location>
        <begin position="231"/>
        <end position="241"/>
    </location>
</feature>
<keyword evidence="9" id="KW-0539">Nucleus</keyword>
<evidence type="ECO:0000256" key="8">
    <source>
        <dbReference type="ARBA" id="ARBA00023163"/>
    </source>
</evidence>
<evidence type="ECO:0000313" key="14">
    <source>
        <dbReference type="Proteomes" id="UP000094801"/>
    </source>
</evidence>
<dbReference type="PROSITE" id="PS50157">
    <property type="entry name" value="ZINC_FINGER_C2H2_2"/>
    <property type="match status" value="1"/>
</dbReference>
<evidence type="ECO:0000256" key="9">
    <source>
        <dbReference type="ARBA" id="ARBA00023242"/>
    </source>
</evidence>
<name>A0A1E4T683_9ASCO</name>
<feature type="domain" description="C2H2-type" evidence="12">
    <location>
        <begin position="280"/>
        <end position="307"/>
    </location>
</feature>
<dbReference type="Gene3D" id="3.30.160.60">
    <property type="entry name" value="Classic Zinc Finger"/>
    <property type="match status" value="1"/>
</dbReference>
<dbReference type="Proteomes" id="UP000094801">
    <property type="component" value="Unassembled WGS sequence"/>
</dbReference>
<feature type="region of interest" description="Disordered" evidence="11">
    <location>
        <begin position="436"/>
        <end position="494"/>
    </location>
</feature>
<evidence type="ECO:0000256" key="7">
    <source>
        <dbReference type="ARBA" id="ARBA00023125"/>
    </source>
</evidence>
<dbReference type="PANTHER" id="PTHR24408:SF58">
    <property type="entry name" value="TRANSCRIPTION FACTOR (TFIIIA), PUTATIVE (AFU_ORTHOLOGUE AFUA_1G05150)-RELATED"/>
    <property type="match status" value="1"/>
</dbReference>
<dbReference type="GO" id="GO:0000981">
    <property type="term" value="F:DNA-binding transcription factor activity, RNA polymerase II-specific"/>
    <property type="evidence" value="ECO:0007669"/>
    <property type="project" value="TreeGrafter"/>
</dbReference>
<dbReference type="PROSITE" id="PS00028">
    <property type="entry name" value="ZINC_FINGER_C2H2_1"/>
    <property type="match status" value="1"/>
</dbReference>
<keyword evidence="8" id="KW-0804">Transcription</keyword>
<evidence type="ECO:0000256" key="6">
    <source>
        <dbReference type="ARBA" id="ARBA00023015"/>
    </source>
</evidence>
<keyword evidence="6" id="KW-0805">Transcription regulation</keyword>
<feature type="compositionally biased region" description="Low complexity" evidence="11">
    <location>
        <begin position="118"/>
        <end position="133"/>
    </location>
</feature>
<evidence type="ECO:0000259" key="12">
    <source>
        <dbReference type="PROSITE" id="PS50157"/>
    </source>
</evidence>
<feature type="region of interest" description="Disordered" evidence="11">
    <location>
        <begin position="193"/>
        <end position="241"/>
    </location>
</feature>
<evidence type="ECO:0000256" key="11">
    <source>
        <dbReference type="SAM" id="MobiDB-lite"/>
    </source>
</evidence>
<dbReference type="Pfam" id="PF00096">
    <property type="entry name" value="zf-C2H2"/>
    <property type="match status" value="1"/>
</dbReference>
<sequence>MSSNKQGKRSSKSKSSQNQSEDQKIDPNQVQNQMYLPPPSAAGQQGQLQQGQQGQQQPQGGQQQQSQQQNSLTGLPNAAGNNQYFPMQQVPQQYSNNFLPPPNPMSMQQPYYIPYFPNPYYNGSPQQQQLSQQRFSAPNQGNGNGNTSHANSNNSSNNAAQAAAAAAAAAAATAAVANGANIKLPILQPTNSFYKHQQGQPGPNQHQQPSQGDFAALQNMPQNGNFMDAASGGSSKSPGPVSFESGMQVLKPNPYHGGAVASNYRRAIQPSDPENDSKPYRCSHCDWAFVRHSDLRRHSRSHGNPEYHCPYWHPEYATCPHRNQGSFNRLDVLKRHLRLVHFDPEAQEDSADSLVRRQDAGTCLSCSKYFVNSKSFIDHVDDCALHTPMEQWRYKKNGIVTNVKKEGSDEFSTVEEGMDVSGSTFQGMEIKKESRKTLLESEDKLKRSATSAGLGDASSNTSVSSNNADGGDSNVPYLKRPRGRPRKYVTGGMN</sequence>
<evidence type="ECO:0000313" key="13">
    <source>
        <dbReference type="EMBL" id="ODV87263.1"/>
    </source>
</evidence>
<keyword evidence="5" id="KW-0862">Zinc</keyword>
<keyword evidence="2" id="KW-0479">Metal-binding</keyword>
<comment type="subcellular location">
    <subcellularLocation>
        <location evidence="1">Nucleus</location>
    </subcellularLocation>
</comment>